<dbReference type="EMBL" id="CABVJF010000038">
    <property type="protein sequence ID" value="VVQ25957.1"/>
    <property type="molecule type" value="Genomic_DNA"/>
</dbReference>
<evidence type="ECO:0000313" key="2">
    <source>
        <dbReference type="Proteomes" id="UP000381378"/>
    </source>
</evidence>
<dbReference type="SUPFAM" id="SSF52540">
    <property type="entry name" value="P-loop containing nucleoside triphosphate hydrolases"/>
    <property type="match status" value="1"/>
</dbReference>
<evidence type="ECO:0000313" key="1">
    <source>
        <dbReference type="EMBL" id="VVQ25957.1"/>
    </source>
</evidence>
<dbReference type="Pfam" id="PF21448">
    <property type="entry name" value="DNMK"/>
    <property type="match status" value="2"/>
</dbReference>
<dbReference type="Proteomes" id="UP000381378">
    <property type="component" value="Unassembled WGS sequence"/>
</dbReference>
<evidence type="ECO:0008006" key="3">
    <source>
        <dbReference type="Google" id="ProtNLM"/>
    </source>
</evidence>
<dbReference type="InterPro" id="IPR048444">
    <property type="entry name" value="DNMK"/>
</dbReference>
<dbReference type="InterPro" id="IPR027417">
    <property type="entry name" value="P-loop_NTPase"/>
</dbReference>
<dbReference type="RefSeq" id="WP_150788158.1">
    <property type="nucleotide sequence ID" value="NZ_CABVJF010000038.1"/>
</dbReference>
<gene>
    <name evidence="1" type="ORF">PS928_06284</name>
</gene>
<sequence length="270" mass="30572">MKTVVGLAAKARSGKDTGAAFLLENAEVIAYALADPLKRGCQALFNLSDSQTWDDNLKEINVGAWGMSPREFFQQVGTEWMRGHNPVHWLMRANREIYSPNAIDPLSPQQLANPDLPFILAAQAFFNLSNEQSWDALEGTKIDSFWNMTPKEMIDLVKTKALERFPDFKDRRDATPMQNINNTAFIKRAGLDTTNKKIIIIKDIRFENEAEYIRSIGGAIWHIVRDNAERVTQHSSELGIKIQRGDIVIHNNGTLDEYKAQLDTAWKSLP</sequence>
<dbReference type="OrthoDB" id="5401711at2"/>
<proteinExistence type="predicted"/>
<name>A0A5E7VU16_PSEFL</name>
<reference evidence="1 2" key="1">
    <citation type="submission" date="2019-09" db="EMBL/GenBank/DDBJ databases">
        <authorList>
            <person name="Chandra G."/>
            <person name="Truman W A."/>
        </authorList>
    </citation>
    <scope>NUCLEOTIDE SEQUENCE [LARGE SCALE GENOMIC DNA]</scope>
    <source>
        <strain evidence="1">PS928</strain>
    </source>
</reference>
<dbReference type="Gene3D" id="3.40.50.300">
    <property type="entry name" value="P-loop containing nucleotide triphosphate hydrolases"/>
    <property type="match status" value="2"/>
</dbReference>
<organism evidence="1 2">
    <name type="scientific">Pseudomonas fluorescens</name>
    <dbReference type="NCBI Taxonomy" id="294"/>
    <lineage>
        <taxon>Bacteria</taxon>
        <taxon>Pseudomonadati</taxon>
        <taxon>Pseudomonadota</taxon>
        <taxon>Gammaproteobacteria</taxon>
        <taxon>Pseudomonadales</taxon>
        <taxon>Pseudomonadaceae</taxon>
        <taxon>Pseudomonas</taxon>
    </lineage>
</organism>
<accession>A0A5E7VU16</accession>
<protein>
    <recommendedName>
        <fullName evidence="3">Deoxynucleotide monophosphate kinase</fullName>
    </recommendedName>
</protein>
<dbReference type="AlphaFoldDB" id="A0A5E7VU16"/>